<dbReference type="InterPro" id="IPR050553">
    <property type="entry name" value="Thioredoxin_ResA/DsbE_sf"/>
</dbReference>
<evidence type="ECO:0000259" key="5">
    <source>
        <dbReference type="PROSITE" id="PS51352"/>
    </source>
</evidence>
<organism evidence="6 7">
    <name type="scientific">Leeuwenhoekiella aestuarii</name>
    <dbReference type="NCBI Taxonomy" id="2249426"/>
    <lineage>
        <taxon>Bacteria</taxon>
        <taxon>Pseudomonadati</taxon>
        <taxon>Bacteroidota</taxon>
        <taxon>Flavobacteriia</taxon>
        <taxon>Flavobacteriales</taxon>
        <taxon>Flavobacteriaceae</taxon>
        <taxon>Leeuwenhoekiella</taxon>
    </lineage>
</organism>
<dbReference type="SUPFAM" id="SSF52833">
    <property type="entry name" value="Thioredoxin-like"/>
    <property type="match status" value="1"/>
</dbReference>
<dbReference type="EMBL" id="QOVI01000001">
    <property type="protein sequence ID" value="RXG18315.1"/>
    <property type="molecule type" value="Genomic_DNA"/>
</dbReference>
<keyword evidence="7" id="KW-1185">Reference proteome</keyword>
<keyword evidence="6" id="KW-0413">Isomerase</keyword>
<keyword evidence="2" id="KW-0201">Cytochrome c-type biogenesis</keyword>
<accession>A0A4Q0P0B9</accession>
<feature type="domain" description="Thioredoxin" evidence="5">
    <location>
        <begin position="253"/>
        <end position="392"/>
    </location>
</feature>
<reference evidence="6 7" key="1">
    <citation type="submission" date="2018-07" db="EMBL/GenBank/DDBJ databases">
        <title>Leeuwenhoekiella genomics.</title>
        <authorList>
            <person name="Tahon G."/>
            <person name="Willems A."/>
        </authorList>
    </citation>
    <scope>NUCLEOTIDE SEQUENCE [LARGE SCALE GENOMIC DNA]</scope>
    <source>
        <strain evidence="6 7">R-50232</strain>
    </source>
</reference>
<dbReference type="PROSITE" id="PS51352">
    <property type="entry name" value="THIOREDOXIN_2"/>
    <property type="match status" value="1"/>
</dbReference>
<sequence length="392" mass="45217">MKLLKIVFTTVIFPLLLTSCEQKHNLTAELDGLKNDTIFVEYATVPNYFIGNSPNRDTIYAQNGKFVYDIPSKESYFVGFYPKQSQFTRLSGEPFRANQNYIVTLIEPNDNIQVSGKLNEYYASYDARGSAFNEEYSELRKSYIEKSSKGAELELKIDSLSANNSSSEKINKLFQERNSFNRLSTKAELNYIENNPRKNISAFFLTKQNPETFEKYYSNLPIEVKSGIFRVGLDAKMERIKKSKKIDEARSEIVEGVSAPNFKLLSVTGEKVELFSIRDKYIVLDFWGSWCPPCIKGFPKMKEYYSRYKNDVEFIGIACNDTEKKWKETVNNFDLKWVQLINSDAVVEKDISVKYGIKNYPTKIILNKKKIIVGIFMGESEEFYAALNDLLQ</sequence>
<keyword evidence="3" id="KW-1015">Disulfide bond</keyword>
<dbReference type="PANTHER" id="PTHR42852:SF6">
    <property type="entry name" value="THIOL:DISULFIDE INTERCHANGE PROTEIN DSBE"/>
    <property type="match status" value="1"/>
</dbReference>
<dbReference type="RefSeq" id="WP_128759874.1">
    <property type="nucleotide sequence ID" value="NZ_QOVI01000001.1"/>
</dbReference>
<evidence type="ECO:0000313" key="7">
    <source>
        <dbReference type="Proteomes" id="UP000289821"/>
    </source>
</evidence>
<dbReference type="InterPro" id="IPR012336">
    <property type="entry name" value="Thioredoxin-like_fold"/>
</dbReference>
<dbReference type="OrthoDB" id="710833at2"/>
<dbReference type="CDD" id="cd02966">
    <property type="entry name" value="TlpA_like_family"/>
    <property type="match status" value="1"/>
</dbReference>
<evidence type="ECO:0000256" key="1">
    <source>
        <dbReference type="ARBA" id="ARBA00004196"/>
    </source>
</evidence>
<dbReference type="Pfam" id="PF13905">
    <property type="entry name" value="Thioredoxin_8"/>
    <property type="match status" value="1"/>
</dbReference>
<comment type="caution">
    <text evidence="6">The sequence shown here is derived from an EMBL/GenBank/DDBJ whole genome shotgun (WGS) entry which is preliminary data.</text>
</comment>
<protein>
    <submittedName>
        <fullName evidence="6">Thiol-disulfide isomerase/thioredoxin</fullName>
    </submittedName>
</protein>
<gene>
    <name evidence="6" type="ORF">DSM04_101508</name>
</gene>
<name>A0A4Q0P0B9_9FLAO</name>
<dbReference type="Proteomes" id="UP000289821">
    <property type="component" value="Unassembled WGS sequence"/>
</dbReference>
<dbReference type="InterPro" id="IPR013766">
    <property type="entry name" value="Thioredoxin_domain"/>
</dbReference>
<proteinExistence type="predicted"/>
<dbReference type="GO" id="GO:0030313">
    <property type="term" value="C:cell envelope"/>
    <property type="evidence" value="ECO:0007669"/>
    <property type="project" value="UniProtKB-SubCell"/>
</dbReference>
<evidence type="ECO:0000256" key="4">
    <source>
        <dbReference type="ARBA" id="ARBA00023284"/>
    </source>
</evidence>
<dbReference type="PANTHER" id="PTHR42852">
    <property type="entry name" value="THIOL:DISULFIDE INTERCHANGE PROTEIN DSBE"/>
    <property type="match status" value="1"/>
</dbReference>
<comment type="subcellular location">
    <subcellularLocation>
        <location evidence="1">Cell envelope</location>
    </subcellularLocation>
</comment>
<dbReference type="InterPro" id="IPR036249">
    <property type="entry name" value="Thioredoxin-like_sf"/>
</dbReference>
<keyword evidence="4" id="KW-0676">Redox-active center</keyword>
<evidence type="ECO:0000313" key="6">
    <source>
        <dbReference type="EMBL" id="RXG18315.1"/>
    </source>
</evidence>
<dbReference type="Gene3D" id="3.40.30.10">
    <property type="entry name" value="Glutaredoxin"/>
    <property type="match status" value="1"/>
</dbReference>
<dbReference type="GO" id="GO:0016853">
    <property type="term" value="F:isomerase activity"/>
    <property type="evidence" value="ECO:0007669"/>
    <property type="project" value="UniProtKB-KW"/>
</dbReference>
<dbReference type="GO" id="GO:0017004">
    <property type="term" value="P:cytochrome complex assembly"/>
    <property type="evidence" value="ECO:0007669"/>
    <property type="project" value="UniProtKB-KW"/>
</dbReference>
<dbReference type="PROSITE" id="PS51257">
    <property type="entry name" value="PROKAR_LIPOPROTEIN"/>
    <property type="match status" value="1"/>
</dbReference>
<dbReference type="AlphaFoldDB" id="A0A4Q0P0B9"/>
<evidence type="ECO:0000256" key="3">
    <source>
        <dbReference type="ARBA" id="ARBA00023157"/>
    </source>
</evidence>
<evidence type="ECO:0000256" key="2">
    <source>
        <dbReference type="ARBA" id="ARBA00022748"/>
    </source>
</evidence>